<name>A0ACA9N1C2_9GLOM</name>
<keyword evidence="2" id="KW-1185">Reference proteome</keyword>
<gene>
    <name evidence="1" type="ORF">RPERSI_LOCUS6798</name>
</gene>
<organism evidence="1 2">
    <name type="scientific">Racocetra persica</name>
    <dbReference type="NCBI Taxonomy" id="160502"/>
    <lineage>
        <taxon>Eukaryota</taxon>
        <taxon>Fungi</taxon>
        <taxon>Fungi incertae sedis</taxon>
        <taxon>Mucoromycota</taxon>
        <taxon>Glomeromycotina</taxon>
        <taxon>Glomeromycetes</taxon>
        <taxon>Diversisporales</taxon>
        <taxon>Gigasporaceae</taxon>
        <taxon>Racocetra</taxon>
    </lineage>
</organism>
<sequence>MEKTKFTALECVNSNDYKDDFYESNNKMFCIACKTTVNYAKKSVIDNHLNSTSHKSKKRLIGASSRNITKQEINIALVKAFAEADIPLEKVNKLQTFFKEYCIEGKLI</sequence>
<proteinExistence type="predicted"/>
<accession>A0ACA9N1C2</accession>
<evidence type="ECO:0000313" key="1">
    <source>
        <dbReference type="EMBL" id="CAG8623118.1"/>
    </source>
</evidence>
<reference evidence="1" key="1">
    <citation type="submission" date="2021-06" db="EMBL/GenBank/DDBJ databases">
        <authorList>
            <person name="Kallberg Y."/>
            <person name="Tangrot J."/>
            <person name="Rosling A."/>
        </authorList>
    </citation>
    <scope>NUCLEOTIDE SEQUENCE</scope>
    <source>
        <strain evidence="1">MA461A</strain>
    </source>
</reference>
<dbReference type="EMBL" id="CAJVQC010011024">
    <property type="protein sequence ID" value="CAG8623118.1"/>
    <property type="molecule type" value="Genomic_DNA"/>
</dbReference>
<dbReference type="Proteomes" id="UP000789920">
    <property type="component" value="Unassembled WGS sequence"/>
</dbReference>
<evidence type="ECO:0000313" key="2">
    <source>
        <dbReference type="Proteomes" id="UP000789920"/>
    </source>
</evidence>
<comment type="caution">
    <text evidence="1">The sequence shown here is derived from an EMBL/GenBank/DDBJ whole genome shotgun (WGS) entry which is preliminary data.</text>
</comment>
<protein>
    <submittedName>
        <fullName evidence="1">31509_t:CDS:1</fullName>
    </submittedName>
</protein>